<dbReference type="AlphaFoldDB" id="A0AA85J4M5"/>
<reference evidence="12" key="1">
    <citation type="submission" date="2022-06" db="EMBL/GenBank/DDBJ databases">
        <authorList>
            <person name="Berger JAMES D."/>
            <person name="Berger JAMES D."/>
        </authorList>
    </citation>
    <scope>NUCLEOTIDE SEQUENCE [LARGE SCALE GENOMIC DNA]</scope>
</reference>
<keyword evidence="4 10" id="KW-0479">Metal-binding</keyword>
<evidence type="ECO:0000256" key="3">
    <source>
        <dbReference type="ARBA" id="ARBA00013133"/>
    </source>
</evidence>
<dbReference type="GO" id="GO:0008198">
    <property type="term" value="F:ferrous iron binding"/>
    <property type="evidence" value="ECO:0007669"/>
    <property type="project" value="TreeGrafter"/>
</dbReference>
<evidence type="ECO:0000256" key="4">
    <source>
        <dbReference type="ARBA" id="ARBA00022723"/>
    </source>
</evidence>
<organism evidence="12 13">
    <name type="scientific">Trichobilharzia regenti</name>
    <name type="common">Nasal bird schistosome</name>
    <dbReference type="NCBI Taxonomy" id="157069"/>
    <lineage>
        <taxon>Eukaryota</taxon>
        <taxon>Metazoa</taxon>
        <taxon>Spiralia</taxon>
        <taxon>Lophotrochozoa</taxon>
        <taxon>Platyhelminthes</taxon>
        <taxon>Trematoda</taxon>
        <taxon>Digenea</taxon>
        <taxon>Strigeidida</taxon>
        <taxon>Schistosomatoidea</taxon>
        <taxon>Schistosomatidae</taxon>
        <taxon>Trichobilharzia</taxon>
    </lineage>
</organism>
<evidence type="ECO:0000256" key="9">
    <source>
        <dbReference type="PIRSR" id="PIRSR610300-50"/>
    </source>
</evidence>
<evidence type="ECO:0000256" key="7">
    <source>
        <dbReference type="ARBA" id="ARBA00023002"/>
    </source>
</evidence>
<evidence type="ECO:0000256" key="11">
    <source>
        <dbReference type="RuleBase" id="RU366010"/>
    </source>
</evidence>
<keyword evidence="7 11" id="KW-0560">Oxidoreductase</keyword>
<dbReference type="EC" id="1.13.11.20" evidence="3 11"/>
<dbReference type="Proteomes" id="UP000050795">
    <property type="component" value="Unassembled WGS sequence"/>
</dbReference>
<evidence type="ECO:0000313" key="12">
    <source>
        <dbReference type="Proteomes" id="UP000050795"/>
    </source>
</evidence>
<protein>
    <recommendedName>
        <fullName evidence="3 11">Cysteine dioxygenase</fullName>
        <ecNumber evidence="3 11">1.13.11.20</ecNumber>
    </recommendedName>
</protein>
<feature type="binding site" evidence="10">
    <location>
        <position position="101"/>
    </location>
    <ligand>
        <name>Fe cation</name>
        <dbReference type="ChEBI" id="CHEBI:24875"/>
        <note>catalytic</note>
    </ligand>
</feature>
<comment type="similarity">
    <text evidence="2 11">Belongs to the cysteine dioxygenase family.</text>
</comment>
<comment type="cofactor">
    <cofactor evidence="11">
        <name>Fe cation</name>
        <dbReference type="ChEBI" id="CHEBI:24875"/>
    </cofactor>
    <text evidence="11">Binds 1 Fe cation per subunit.</text>
</comment>
<evidence type="ECO:0000256" key="5">
    <source>
        <dbReference type="ARBA" id="ARBA00022784"/>
    </source>
</evidence>
<sequence length="217" mass="24885">MTTVINVLNPCQLDNGPLNHSTCQIDELIKKLRIIFDSDQVDVDELEKILKDFHCDFSEWQKYTFFSETGYTRNLVDEGNGKYNLLLLCWSGGQKTGIHDHAGSHCFVKAIKGQVKETIFNWPKDFSLEKLNEFNNHSDIPLTVKSTVVMNPDDITYMHDKIGIHRLQNASDTEPAITLHLYCPPYQASINFEETTLNMVDKLNNTETEKKKGEDEN</sequence>
<evidence type="ECO:0000256" key="8">
    <source>
        <dbReference type="ARBA" id="ARBA00023004"/>
    </source>
</evidence>
<proteinExistence type="inferred from homology"/>
<dbReference type="SUPFAM" id="SSF51182">
    <property type="entry name" value="RmlC-like cupins"/>
    <property type="match status" value="1"/>
</dbReference>
<name>A0AA85J4M5_TRIRE</name>
<dbReference type="Gene3D" id="2.60.120.10">
    <property type="entry name" value="Jelly Rolls"/>
    <property type="match status" value="1"/>
</dbReference>
<keyword evidence="6 11" id="KW-0223">Dioxygenase</keyword>
<dbReference type="PANTHER" id="PTHR12918">
    <property type="entry name" value="CYSTEINE DIOXYGENASE"/>
    <property type="match status" value="1"/>
</dbReference>
<evidence type="ECO:0000313" key="13">
    <source>
        <dbReference type="WBParaSite" id="TREG1_132620.1"/>
    </source>
</evidence>
<feature type="binding site" evidence="10">
    <location>
        <position position="165"/>
    </location>
    <ligand>
        <name>Fe cation</name>
        <dbReference type="ChEBI" id="CHEBI:24875"/>
        <note>catalytic</note>
    </ligand>
</feature>
<comment type="catalytic activity">
    <reaction evidence="11">
        <text>L-cysteine + O2 = 3-sulfino-L-alanine + H(+)</text>
        <dbReference type="Rhea" id="RHEA:20441"/>
        <dbReference type="ChEBI" id="CHEBI:15378"/>
        <dbReference type="ChEBI" id="CHEBI:15379"/>
        <dbReference type="ChEBI" id="CHEBI:35235"/>
        <dbReference type="ChEBI" id="CHEBI:61085"/>
        <dbReference type="EC" id="1.13.11.20"/>
    </reaction>
</comment>
<evidence type="ECO:0000256" key="2">
    <source>
        <dbReference type="ARBA" id="ARBA00006622"/>
    </source>
</evidence>
<dbReference type="InterPro" id="IPR010300">
    <property type="entry name" value="CDO_1"/>
</dbReference>
<dbReference type="GO" id="GO:0017172">
    <property type="term" value="F:cysteine dioxygenase activity"/>
    <property type="evidence" value="ECO:0007669"/>
    <property type="project" value="UniProtKB-UniRule"/>
</dbReference>
<dbReference type="WBParaSite" id="TREG1_132620.1">
    <property type="protein sequence ID" value="TREG1_132620.1"/>
    <property type="gene ID" value="TREG1_132620"/>
</dbReference>
<dbReference type="InterPro" id="IPR014710">
    <property type="entry name" value="RmlC-like_jellyroll"/>
</dbReference>
<evidence type="ECO:0000256" key="6">
    <source>
        <dbReference type="ARBA" id="ARBA00022964"/>
    </source>
</evidence>
<keyword evidence="12" id="KW-1185">Reference proteome</keyword>
<dbReference type="Pfam" id="PF05995">
    <property type="entry name" value="CDO_I"/>
    <property type="match status" value="1"/>
</dbReference>
<dbReference type="InterPro" id="IPR011051">
    <property type="entry name" value="RmlC_Cupin_sf"/>
</dbReference>
<dbReference type="PANTHER" id="PTHR12918:SF1">
    <property type="entry name" value="CYSTEINE DIOXYGENASE TYPE 1"/>
    <property type="match status" value="1"/>
</dbReference>
<dbReference type="GO" id="GO:0019448">
    <property type="term" value="P:L-cysteine catabolic process"/>
    <property type="evidence" value="ECO:0007669"/>
    <property type="project" value="TreeGrafter"/>
</dbReference>
<keyword evidence="8 10" id="KW-0408">Iron</keyword>
<evidence type="ECO:0000256" key="10">
    <source>
        <dbReference type="PIRSR" id="PIRSR610300-51"/>
    </source>
</evidence>
<evidence type="ECO:0000256" key="1">
    <source>
        <dbReference type="ARBA" id="ARBA00004759"/>
    </source>
</evidence>
<feature type="binding site" evidence="10">
    <location>
        <position position="99"/>
    </location>
    <ligand>
        <name>Fe cation</name>
        <dbReference type="ChEBI" id="CHEBI:24875"/>
        <note>catalytic</note>
    </ligand>
</feature>
<feature type="cross-link" description="3'-(S-cysteinyl)-tyrosine (Cys-Tyr)" evidence="9">
    <location>
        <begin position="106"/>
        <end position="182"/>
    </location>
</feature>
<dbReference type="GO" id="GO:0042412">
    <property type="term" value="P:taurine biosynthetic process"/>
    <property type="evidence" value="ECO:0007669"/>
    <property type="project" value="UniProtKB-UniRule"/>
</dbReference>
<keyword evidence="5 9" id="KW-0883">Thioether bond</keyword>
<accession>A0AA85J4M5</accession>
<comment type="pathway">
    <text evidence="1 11">Organosulfur biosynthesis; taurine biosynthesis; hypotaurine from L-cysteine: step 1/2.</text>
</comment>
<reference evidence="13" key="2">
    <citation type="submission" date="2023-11" db="UniProtKB">
        <authorList>
            <consortium name="WormBaseParasite"/>
        </authorList>
    </citation>
    <scope>IDENTIFICATION</scope>
</reference>
<dbReference type="CDD" id="cd10548">
    <property type="entry name" value="cupin_CDO"/>
    <property type="match status" value="1"/>
</dbReference>